<organism evidence="1 2">
    <name type="scientific">Acrobeloides nanus</name>
    <dbReference type="NCBI Taxonomy" id="290746"/>
    <lineage>
        <taxon>Eukaryota</taxon>
        <taxon>Metazoa</taxon>
        <taxon>Ecdysozoa</taxon>
        <taxon>Nematoda</taxon>
        <taxon>Chromadorea</taxon>
        <taxon>Rhabditida</taxon>
        <taxon>Tylenchina</taxon>
        <taxon>Cephalobomorpha</taxon>
        <taxon>Cephaloboidea</taxon>
        <taxon>Cephalobidae</taxon>
        <taxon>Acrobeloides</taxon>
    </lineage>
</organism>
<dbReference type="AlphaFoldDB" id="A0A914D6I2"/>
<dbReference type="Proteomes" id="UP000887540">
    <property type="component" value="Unplaced"/>
</dbReference>
<evidence type="ECO:0000313" key="2">
    <source>
        <dbReference type="WBParaSite" id="ACRNAN_scaffold20028.g8452.t1"/>
    </source>
</evidence>
<sequence length="160" mass="18566">MDCLNNPEKFNVKRFNFTQPLDHFNSSETRKWSQQTQWRNDTFKPKSDGDIIFLLIGEKWLHMKTPSVHNFYSKNIQSGKLYTVRHFMAEGVPKTTLYDILRRYDNNLPATRQPGSGGSNAKLIPRNLVTLKRQFDNKDGIGLLPFISIWNAFLLAGFDV</sequence>
<accession>A0A914D6I2</accession>
<protein>
    <submittedName>
        <fullName evidence="2">Uncharacterized protein</fullName>
    </submittedName>
</protein>
<keyword evidence="1" id="KW-1185">Reference proteome</keyword>
<proteinExistence type="predicted"/>
<dbReference type="WBParaSite" id="ACRNAN_scaffold20028.g8452.t1">
    <property type="protein sequence ID" value="ACRNAN_scaffold20028.g8452.t1"/>
    <property type="gene ID" value="ACRNAN_scaffold20028.g8452"/>
</dbReference>
<dbReference type="InterPro" id="IPR029058">
    <property type="entry name" value="AB_hydrolase_fold"/>
</dbReference>
<name>A0A914D6I2_9BILA</name>
<evidence type="ECO:0000313" key="1">
    <source>
        <dbReference type="Proteomes" id="UP000887540"/>
    </source>
</evidence>
<reference evidence="2" key="1">
    <citation type="submission" date="2022-11" db="UniProtKB">
        <authorList>
            <consortium name="WormBaseParasite"/>
        </authorList>
    </citation>
    <scope>IDENTIFICATION</scope>
</reference>
<dbReference type="Gene3D" id="3.40.50.1820">
    <property type="entry name" value="alpha/beta hydrolase"/>
    <property type="match status" value="1"/>
</dbReference>